<sequence length="417" mass="47874">MRYIIGVDDHDSPVGGCTTHFSWLLFREFEKIQVKLEGYPRLTRLNPNIPWKTRGNASISFVVETERDMDELLDIVWNLSLDYIENISKGYNYKRSPGVAIMNFRHDPLLEHIYWKAVTDVVTREYAVKISEKLGIKTKGGRGIIGAIASMGFKTGITYELLTYRRRENWNSPRRVDFNTVMNYDLAFFPYVYANVDYVSKEQLIVSHGNDPVLYGLRGLKPSVLLEGLKLIRSEDVEGYQLFETNQGSDHHFKTSSLKPYSSFVGDVTIKKVNVMRGGDCMLFGYKFPVIVYKETGELNQAVRYLLPGDAIKVYGAAKPSAEYGLVIEAERIDITELKPDQMYINPRCPLCGGSSESLGRNKGFRCRKCRNKFKGNKIIQERPRSVTIGVYQTRKYRHLTKPIFLETIYDSKEDLK</sequence>
<dbReference type="Proteomes" id="UP000007812">
    <property type="component" value="Chromosome"/>
</dbReference>
<evidence type="ECO:0000256" key="3">
    <source>
        <dbReference type="ARBA" id="ARBA00022694"/>
    </source>
</evidence>
<evidence type="ECO:0000256" key="5">
    <source>
        <dbReference type="ARBA" id="ARBA00022840"/>
    </source>
</evidence>
<dbReference type="STRING" id="1006006.Mcup_2039"/>
<comment type="similarity">
    <text evidence="6">Belongs to the TiaS family.</text>
</comment>
<proteinExistence type="inferred from homology"/>
<keyword evidence="5 6" id="KW-0067">ATP-binding</keyword>
<evidence type="ECO:0000313" key="10">
    <source>
        <dbReference type="EMBL" id="AEB96140.1"/>
    </source>
</evidence>
<organism evidence="10 11">
    <name type="scientific">Metallosphaera cuprina (strain Ar-4)</name>
    <dbReference type="NCBI Taxonomy" id="1006006"/>
    <lineage>
        <taxon>Archaea</taxon>
        <taxon>Thermoproteota</taxon>
        <taxon>Thermoprotei</taxon>
        <taxon>Sulfolobales</taxon>
        <taxon>Sulfolobaceae</taxon>
        <taxon>Metallosphaera</taxon>
    </lineage>
</organism>
<dbReference type="InterPro" id="IPR013696">
    <property type="entry name" value="TiaS_FLD"/>
</dbReference>
<protein>
    <recommendedName>
        <fullName evidence="6">tRNA(Ile2) 2-agmatinylcytidine synthetase TiaS</fullName>
        <shortName evidence="6">tRNA(Ile2)-agm2C synthetase</shortName>
        <ecNumber evidence="6">6.3.4.22</ecNumber>
    </recommendedName>
    <alternativeName>
        <fullName evidence="6">tRNA(Ile2) agmatidine synthetase</fullName>
    </alternativeName>
</protein>
<comment type="subcellular location">
    <subcellularLocation>
        <location evidence="6">Cytoplasm</location>
    </subcellularLocation>
</comment>
<keyword evidence="11" id="KW-1185">Reference proteome</keyword>
<keyword evidence="1 6" id="KW-0963">Cytoplasm</keyword>
<dbReference type="Gene3D" id="3.90.600.20">
    <property type="match status" value="1"/>
</dbReference>
<dbReference type="GO" id="GO:0002101">
    <property type="term" value="P:tRNA wobble cytosine modification"/>
    <property type="evidence" value="ECO:0007669"/>
    <property type="project" value="UniProtKB-UniRule"/>
</dbReference>
<feature type="domain" description="TiaS C-terminal zinc ribbon" evidence="9">
    <location>
        <begin position="346"/>
        <end position="386"/>
    </location>
</feature>
<dbReference type="HAMAP" id="MF_01892">
    <property type="entry name" value="tRNA_Ile2_agm2C_synt"/>
    <property type="match status" value="1"/>
</dbReference>
<dbReference type="GO" id="GO:0005524">
    <property type="term" value="F:ATP binding"/>
    <property type="evidence" value="ECO:0007669"/>
    <property type="project" value="UniProtKB-KW"/>
</dbReference>
<comment type="function">
    <text evidence="6">ATP-dependent agmatine transferase that catalyzes the formation of 2-agmatinylcytidine (agm2C) at the wobble position (C34) of tRNA(Ile2), converting the codon specificity from AUG to AUA.</text>
</comment>
<reference evidence="10 11" key="1">
    <citation type="journal article" date="2011" name="J. Bacteriol.">
        <title>Complete genome sequence of Metallosphaera cuprina, a metal sulfide-oxidizing archaeon from a hot spring.</title>
        <authorList>
            <person name="Liu L.J."/>
            <person name="You X.Y."/>
            <person name="Zheng H."/>
            <person name="Wang S."/>
            <person name="Jiang C.Y."/>
            <person name="Liu S.J."/>
        </authorList>
    </citation>
    <scope>NUCLEOTIDE SEQUENCE [LARGE SCALE GENOMIC DNA]</scope>
    <source>
        <strain evidence="10 11">Ar-4</strain>
    </source>
</reference>
<keyword evidence="2 6" id="KW-0436">Ligase</keyword>
<evidence type="ECO:0000313" key="11">
    <source>
        <dbReference type="Proteomes" id="UP000007812"/>
    </source>
</evidence>
<dbReference type="InterPro" id="IPR055394">
    <property type="entry name" value="Zn_ribbon_TiaS"/>
</dbReference>
<dbReference type="KEGG" id="mcn:Mcup_2039"/>
<evidence type="ECO:0000259" key="9">
    <source>
        <dbReference type="Pfam" id="PF23783"/>
    </source>
</evidence>
<keyword evidence="3 6" id="KW-0819">tRNA processing</keyword>
<dbReference type="HOGENOM" id="CLU_675459_0_0_2"/>
<dbReference type="RefSeq" id="WP_013738638.1">
    <property type="nucleotide sequence ID" value="NC_015435.1"/>
</dbReference>
<dbReference type="GO" id="GO:0005737">
    <property type="term" value="C:cytoplasm"/>
    <property type="evidence" value="ECO:0007669"/>
    <property type="project" value="UniProtKB-SubCell"/>
</dbReference>
<dbReference type="InterPro" id="IPR053870">
    <property type="entry name" value="TiaS-like_TCKD"/>
</dbReference>
<accession>F4G263</accession>
<dbReference type="AlphaFoldDB" id="F4G263"/>
<gene>
    <name evidence="6" type="primary">tiaS</name>
    <name evidence="10" type="ordered locus">Mcup_2039</name>
</gene>
<dbReference type="InterPro" id="IPR024913">
    <property type="entry name" value="tRNA_Ile2__agm2C_synt"/>
</dbReference>
<dbReference type="GO" id="GO:0016879">
    <property type="term" value="F:ligase activity, forming carbon-nitrogen bonds"/>
    <property type="evidence" value="ECO:0007669"/>
    <property type="project" value="UniProtKB-UniRule"/>
</dbReference>
<feature type="domain" description="TiaS FLD" evidence="7">
    <location>
        <begin position="141"/>
        <end position="252"/>
    </location>
</feature>
<dbReference type="eggNOG" id="arCOG01115">
    <property type="taxonomic scope" value="Archaea"/>
</dbReference>
<dbReference type="Pfam" id="PF08489">
    <property type="entry name" value="TiaS_FLD"/>
    <property type="match status" value="1"/>
</dbReference>
<evidence type="ECO:0000256" key="4">
    <source>
        <dbReference type="ARBA" id="ARBA00022741"/>
    </source>
</evidence>
<evidence type="ECO:0000256" key="2">
    <source>
        <dbReference type="ARBA" id="ARBA00022598"/>
    </source>
</evidence>
<feature type="domain" description="TiaS-like TCKD" evidence="8">
    <location>
        <begin position="4"/>
        <end position="62"/>
    </location>
</feature>
<dbReference type="GeneID" id="10494226"/>
<evidence type="ECO:0000259" key="7">
    <source>
        <dbReference type="Pfam" id="PF08489"/>
    </source>
</evidence>
<dbReference type="Gene3D" id="2.40.50.1010">
    <property type="match status" value="1"/>
</dbReference>
<dbReference type="PATRIC" id="fig|1006006.8.peg.2042"/>
<dbReference type="PANTHER" id="PTHR40705:SF1">
    <property type="entry name" value="TRNA(ILE2) 2-AGMATINYLCYTIDINE SYNTHETASE TIAS"/>
    <property type="match status" value="1"/>
</dbReference>
<dbReference type="PANTHER" id="PTHR40705">
    <property type="entry name" value="TRNA(ILE2) 2-AGMATINYLCYTIDINE SYNTHETASE TIAS"/>
    <property type="match status" value="1"/>
</dbReference>
<dbReference type="Pfam" id="PF23783">
    <property type="entry name" value="Zn_ribbon_TiaS"/>
    <property type="match status" value="1"/>
</dbReference>
<name>F4G263_METCR</name>
<evidence type="ECO:0000259" key="8">
    <source>
        <dbReference type="Pfam" id="PF22641"/>
    </source>
</evidence>
<dbReference type="EMBL" id="CP002656">
    <property type="protein sequence ID" value="AEB96140.1"/>
    <property type="molecule type" value="Genomic_DNA"/>
</dbReference>
<keyword evidence="4 6" id="KW-0547">Nucleotide-binding</keyword>
<dbReference type="Gene3D" id="3.30.70.2200">
    <property type="match status" value="1"/>
</dbReference>
<dbReference type="Pfam" id="PF22641">
    <property type="entry name" value="TiaS_TCKD"/>
    <property type="match status" value="1"/>
</dbReference>
<dbReference type="EC" id="6.3.4.22" evidence="6"/>
<comment type="catalytic activity">
    <reaction evidence="6">
        <text>cytidine(34) in tRNA(Ile2) + agmatine + ATP + H2O = 2-agmatinylcytidine(34) in tRNA(Ile2) + AMP + 2 phosphate + 2 H(+)</text>
        <dbReference type="Rhea" id="RHEA:43608"/>
        <dbReference type="Rhea" id="RHEA-COMP:10625"/>
        <dbReference type="Rhea" id="RHEA-COMP:10626"/>
        <dbReference type="ChEBI" id="CHEBI:15377"/>
        <dbReference type="ChEBI" id="CHEBI:15378"/>
        <dbReference type="ChEBI" id="CHEBI:30616"/>
        <dbReference type="ChEBI" id="CHEBI:43474"/>
        <dbReference type="ChEBI" id="CHEBI:58145"/>
        <dbReference type="ChEBI" id="CHEBI:82748"/>
        <dbReference type="ChEBI" id="CHEBI:83545"/>
        <dbReference type="ChEBI" id="CHEBI:456215"/>
        <dbReference type="EC" id="6.3.4.22"/>
    </reaction>
</comment>
<evidence type="ECO:0000256" key="6">
    <source>
        <dbReference type="HAMAP-Rule" id="MF_01892"/>
    </source>
</evidence>
<evidence type="ECO:0000256" key="1">
    <source>
        <dbReference type="ARBA" id="ARBA00022490"/>
    </source>
</evidence>